<comment type="caution">
    <text evidence="2">The sequence shown here is derived from an EMBL/GenBank/DDBJ whole genome shotgun (WGS) entry which is preliminary data.</text>
</comment>
<dbReference type="Pfam" id="PF14584">
    <property type="entry name" value="DUF4446"/>
    <property type="match status" value="1"/>
</dbReference>
<sequence>MNNFFDAIGIDLGILVVMLMVLVLVLIVLVLNVSLGLHRQKRRYNMFMKGADGQSLERVFSQKLKEVDRLSRVNEHSLEEVRGLKDMLSKSLTKYGIVKYDAFDDVGGKLSFAIALLDKNNTGFILNAIHSRDNCFFYIKEIVKGESYILLSSEEMDALRQAVHFGENKVQ</sequence>
<keyword evidence="1" id="KW-0812">Transmembrane</keyword>
<organism evidence="2 3">
    <name type="scientific">Blautia faecicola</name>
    <dbReference type="NCBI Taxonomy" id="2509240"/>
    <lineage>
        <taxon>Bacteria</taxon>
        <taxon>Bacillati</taxon>
        <taxon>Bacillota</taxon>
        <taxon>Clostridia</taxon>
        <taxon>Lachnospirales</taxon>
        <taxon>Lachnospiraceae</taxon>
        <taxon>Blautia</taxon>
    </lineage>
</organism>
<keyword evidence="3" id="KW-1185">Reference proteome</keyword>
<keyword evidence="1" id="KW-0472">Membrane</keyword>
<evidence type="ECO:0000313" key="2">
    <source>
        <dbReference type="EMBL" id="RXS76578.1"/>
    </source>
</evidence>
<evidence type="ECO:0000256" key="1">
    <source>
        <dbReference type="SAM" id="Phobius"/>
    </source>
</evidence>
<proteinExistence type="predicted"/>
<keyword evidence="1" id="KW-1133">Transmembrane helix</keyword>
<gene>
    <name evidence="2" type="ORF">ETP43_16145</name>
</gene>
<name>A0A4Q1RLD1_9FIRM</name>
<protein>
    <submittedName>
        <fullName evidence="2">DUF4446 family protein</fullName>
    </submittedName>
</protein>
<feature type="transmembrane region" description="Helical" evidence="1">
    <location>
        <begin position="12"/>
        <end position="37"/>
    </location>
</feature>
<accession>A0A4Q1RLD1</accession>
<dbReference type="InterPro" id="IPR027981">
    <property type="entry name" value="DUF4446"/>
</dbReference>
<dbReference type="RefSeq" id="WP_022399170.1">
    <property type="nucleotide sequence ID" value="NZ_DAWBJR010000019.1"/>
</dbReference>
<dbReference type="AlphaFoldDB" id="A0A4Q1RLD1"/>
<dbReference type="OrthoDB" id="5244042at2"/>
<dbReference type="Proteomes" id="UP000290106">
    <property type="component" value="Unassembled WGS sequence"/>
</dbReference>
<reference evidence="2 3" key="1">
    <citation type="submission" date="2019-01" db="EMBL/GenBank/DDBJ databases">
        <title>Blautia sp. nov. KGMB01111 isolated human feces.</title>
        <authorList>
            <person name="Park J.-E."/>
            <person name="Kim J.-S."/>
            <person name="Park S.-H."/>
        </authorList>
    </citation>
    <scope>NUCLEOTIDE SEQUENCE [LARGE SCALE GENOMIC DNA]</scope>
    <source>
        <strain evidence="2 3">KGMB01111</strain>
    </source>
</reference>
<dbReference type="EMBL" id="SDKC01000001">
    <property type="protein sequence ID" value="RXS76578.1"/>
    <property type="molecule type" value="Genomic_DNA"/>
</dbReference>
<evidence type="ECO:0000313" key="3">
    <source>
        <dbReference type="Proteomes" id="UP000290106"/>
    </source>
</evidence>